<organism evidence="9 10">
    <name type="scientific">Agromyces cerinus subsp. cerinus</name>
    <dbReference type="NCBI Taxonomy" id="232089"/>
    <lineage>
        <taxon>Bacteria</taxon>
        <taxon>Bacillati</taxon>
        <taxon>Actinomycetota</taxon>
        <taxon>Actinomycetes</taxon>
        <taxon>Micrococcales</taxon>
        <taxon>Microbacteriaceae</taxon>
        <taxon>Agromyces</taxon>
    </lineage>
</organism>
<dbReference type="InterPro" id="IPR015590">
    <property type="entry name" value="Aldehyde_DH_dom"/>
</dbReference>
<dbReference type="InterPro" id="IPR016163">
    <property type="entry name" value="Ald_DH_C"/>
</dbReference>
<comment type="similarity">
    <text evidence="7">Belongs to the gamma-glutamyl phosphate reductase family.</text>
</comment>
<dbReference type="FunFam" id="3.40.309.10:FF:000006">
    <property type="entry name" value="Gamma-glutamyl phosphate reductase"/>
    <property type="match status" value="1"/>
</dbReference>
<keyword evidence="7" id="KW-0963">Cytoplasm</keyword>
<dbReference type="InterPro" id="IPR020593">
    <property type="entry name" value="G-glutamylP_reductase_CS"/>
</dbReference>
<dbReference type="PANTHER" id="PTHR11063:SF8">
    <property type="entry name" value="DELTA-1-PYRROLINE-5-CARBOXYLATE SYNTHASE"/>
    <property type="match status" value="1"/>
</dbReference>
<dbReference type="AlphaFoldDB" id="A0A1N6DW33"/>
<dbReference type="EMBL" id="FSRJ01000001">
    <property type="protein sequence ID" value="SIN74927.1"/>
    <property type="molecule type" value="Genomic_DNA"/>
</dbReference>
<comment type="pathway">
    <text evidence="1 7">Amino-acid biosynthesis; L-proline biosynthesis; L-glutamate 5-semialdehyde from L-glutamate: step 2/2.</text>
</comment>
<evidence type="ECO:0000313" key="9">
    <source>
        <dbReference type="EMBL" id="SIN74927.1"/>
    </source>
</evidence>
<dbReference type="Gene3D" id="3.40.309.10">
    <property type="entry name" value="Aldehyde Dehydrogenase, Chain A, domain 2"/>
    <property type="match status" value="1"/>
</dbReference>
<dbReference type="InterPro" id="IPR012134">
    <property type="entry name" value="Glu-5-SA_DH"/>
</dbReference>
<dbReference type="PROSITE" id="PS01223">
    <property type="entry name" value="PROA"/>
    <property type="match status" value="1"/>
</dbReference>
<gene>
    <name evidence="7" type="primary">proA</name>
    <name evidence="9" type="ORF">SAMN05443544_0798</name>
</gene>
<dbReference type="NCBIfam" id="TIGR00407">
    <property type="entry name" value="proA"/>
    <property type="match status" value="1"/>
</dbReference>
<evidence type="ECO:0000256" key="5">
    <source>
        <dbReference type="ARBA" id="ARBA00023002"/>
    </source>
</evidence>
<keyword evidence="5 7" id="KW-0560">Oxidoreductase</keyword>
<dbReference type="GO" id="GO:0005737">
    <property type="term" value="C:cytoplasm"/>
    <property type="evidence" value="ECO:0007669"/>
    <property type="project" value="UniProtKB-SubCell"/>
</dbReference>
<comment type="subcellular location">
    <subcellularLocation>
        <location evidence="7">Cytoplasm</location>
    </subcellularLocation>
</comment>
<reference evidence="10" key="1">
    <citation type="submission" date="2016-11" db="EMBL/GenBank/DDBJ databases">
        <authorList>
            <person name="Varghese N."/>
            <person name="Submissions S."/>
        </authorList>
    </citation>
    <scope>NUCLEOTIDE SEQUENCE [LARGE SCALE GENOMIC DNA]</scope>
    <source>
        <strain evidence="10">DSM 8595</strain>
    </source>
</reference>
<dbReference type="Proteomes" id="UP000184699">
    <property type="component" value="Unassembled WGS sequence"/>
</dbReference>
<dbReference type="GO" id="GO:0055129">
    <property type="term" value="P:L-proline biosynthetic process"/>
    <property type="evidence" value="ECO:0007669"/>
    <property type="project" value="UniProtKB-UniRule"/>
</dbReference>
<dbReference type="HAMAP" id="MF_00412">
    <property type="entry name" value="ProA"/>
    <property type="match status" value="1"/>
</dbReference>
<dbReference type="OrthoDB" id="9809970at2"/>
<keyword evidence="2 7" id="KW-0028">Amino-acid biosynthesis</keyword>
<proteinExistence type="inferred from homology"/>
<evidence type="ECO:0000256" key="4">
    <source>
        <dbReference type="ARBA" id="ARBA00022857"/>
    </source>
</evidence>
<dbReference type="STRING" id="232089.SAMN05443544_0798"/>
<evidence type="ECO:0000256" key="7">
    <source>
        <dbReference type="HAMAP-Rule" id="MF_00412"/>
    </source>
</evidence>
<evidence type="ECO:0000256" key="3">
    <source>
        <dbReference type="ARBA" id="ARBA00022650"/>
    </source>
</evidence>
<evidence type="ECO:0000313" key="10">
    <source>
        <dbReference type="Proteomes" id="UP000184699"/>
    </source>
</evidence>
<protein>
    <recommendedName>
        <fullName evidence="7">Gamma-glutamyl phosphate reductase</fullName>
        <shortName evidence="7">GPR</shortName>
        <ecNumber evidence="7">1.2.1.41</ecNumber>
    </recommendedName>
    <alternativeName>
        <fullName evidence="7">Glutamate-5-semialdehyde dehydrogenase</fullName>
    </alternativeName>
    <alternativeName>
        <fullName evidence="7">Glutamyl-gamma-semialdehyde dehydrogenase</fullName>
        <shortName evidence="7">GSA dehydrogenase</shortName>
    </alternativeName>
</protein>
<dbReference type="PIRSF" id="PIRSF000151">
    <property type="entry name" value="GPR"/>
    <property type="match status" value="1"/>
</dbReference>
<comment type="catalytic activity">
    <reaction evidence="6 7">
        <text>L-glutamate 5-semialdehyde + phosphate + NADP(+) = L-glutamyl 5-phosphate + NADPH + H(+)</text>
        <dbReference type="Rhea" id="RHEA:19541"/>
        <dbReference type="ChEBI" id="CHEBI:15378"/>
        <dbReference type="ChEBI" id="CHEBI:43474"/>
        <dbReference type="ChEBI" id="CHEBI:57783"/>
        <dbReference type="ChEBI" id="CHEBI:58066"/>
        <dbReference type="ChEBI" id="CHEBI:58274"/>
        <dbReference type="ChEBI" id="CHEBI:58349"/>
        <dbReference type="EC" id="1.2.1.41"/>
    </reaction>
</comment>
<accession>A0A1N6DW33</accession>
<dbReference type="Pfam" id="PF00171">
    <property type="entry name" value="Aldedh"/>
    <property type="match status" value="1"/>
</dbReference>
<dbReference type="CDD" id="cd07079">
    <property type="entry name" value="ALDH_F18-19_ProA-GPR"/>
    <property type="match status" value="1"/>
</dbReference>
<evidence type="ECO:0000256" key="6">
    <source>
        <dbReference type="ARBA" id="ARBA00049024"/>
    </source>
</evidence>
<dbReference type="RefSeq" id="WP_074258995.1">
    <property type="nucleotide sequence ID" value="NZ_FSRJ01000001.1"/>
</dbReference>
<dbReference type="InterPro" id="IPR016162">
    <property type="entry name" value="Ald_DH_N"/>
</dbReference>
<dbReference type="SUPFAM" id="SSF53720">
    <property type="entry name" value="ALDH-like"/>
    <property type="match status" value="1"/>
</dbReference>
<dbReference type="Gene3D" id="3.40.605.10">
    <property type="entry name" value="Aldehyde Dehydrogenase, Chain A, domain 1"/>
    <property type="match status" value="1"/>
</dbReference>
<keyword evidence="10" id="KW-1185">Reference proteome</keyword>
<comment type="function">
    <text evidence="7">Catalyzes the NADPH-dependent reduction of L-glutamate 5-phosphate into L-glutamate 5-semialdehyde and phosphate. The product spontaneously undergoes cyclization to form 1-pyrroline-5-carboxylate.</text>
</comment>
<dbReference type="InterPro" id="IPR016161">
    <property type="entry name" value="Ald_DH/histidinol_DH"/>
</dbReference>
<evidence type="ECO:0000256" key="1">
    <source>
        <dbReference type="ARBA" id="ARBA00004985"/>
    </source>
</evidence>
<dbReference type="GO" id="GO:0050661">
    <property type="term" value="F:NADP binding"/>
    <property type="evidence" value="ECO:0007669"/>
    <property type="project" value="InterPro"/>
</dbReference>
<dbReference type="PANTHER" id="PTHR11063">
    <property type="entry name" value="GLUTAMATE SEMIALDEHYDE DEHYDROGENASE"/>
    <property type="match status" value="1"/>
</dbReference>
<keyword evidence="4 7" id="KW-0521">NADP</keyword>
<dbReference type="EC" id="1.2.1.41" evidence="7"/>
<dbReference type="GO" id="GO:0004350">
    <property type="term" value="F:glutamate-5-semialdehyde dehydrogenase activity"/>
    <property type="evidence" value="ECO:0007669"/>
    <property type="project" value="UniProtKB-UniRule"/>
</dbReference>
<feature type="domain" description="Aldehyde dehydrogenase" evidence="8">
    <location>
        <begin position="5"/>
        <end position="290"/>
    </location>
</feature>
<dbReference type="InterPro" id="IPR000965">
    <property type="entry name" value="GPR_dom"/>
</dbReference>
<evidence type="ECO:0000256" key="2">
    <source>
        <dbReference type="ARBA" id="ARBA00022605"/>
    </source>
</evidence>
<sequence>MDQPDLDVSVIDTRLAAAKDASRRLARASTAEKDAALEQMAVLLAERSAEIIGANDLDLEAGRAAGLGSGLLDRLTLDERRVAALSDAVREVIGLTDPVGDTVSGRSLPNGVRIDQIRVPLGVIGAIYEARPNVTIDIAVLALKSGNAVVLRGGTAAEQTNRVLLGVLRDALDRAGLPADAVQTVDDFGRAGARHLMQARDYVDVLIPRGSAGLIRAVVDEAKVPVIETGAGVVHMFLDESAREDWAVDLVHNAKTQRPSVCNALETLLVHVDAAERLLPPVLARLEASGVTVHGDERVRAIRPEVEPVTDEDWATEHMSLDISVGVVDSIDDAMTHIRRYSTKHTESIVTNDLGNAERFLNEVDAAAVMVNASTRFTDGAEFGFGAEVGISTQKLHARGPMGLPELTSTKWIVRGAGHVRG</sequence>
<name>A0A1N6DW33_9MICO</name>
<evidence type="ECO:0000259" key="8">
    <source>
        <dbReference type="Pfam" id="PF00171"/>
    </source>
</evidence>
<dbReference type="NCBIfam" id="NF001221">
    <property type="entry name" value="PRK00197.1"/>
    <property type="match status" value="1"/>
</dbReference>
<keyword evidence="3 7" id="KW-0641">Proline biosynthesis</keyword>
<dbReference type="UniPathway" id="UPA00098">
    <property type="reaction ID" value="UER00360"/>
</dbReference>